<name>A0A7M2YZH7_9ACTN</name>
<feature type="region of interest" description="Disordered" evidence="1">
    <location>
        <begin position="84"/>
        <end position="113"/>
    </location>
</feature>
<dbReference type="InterPro" id="IPR008912">
    <property type="entry name" value="Uncharacterised_CoxE"/>
</dbReference>
<reference evidence="3 4" key="1">
    <citation type="submission" date="2018-07" db="EMBL/GenBank/DDBJ databases">
        <title>High-quality-draft genome sequence of Gaiella occulta.</title>
        <authorList>
            <person name="Severino R."/>
            <person name="Froufe H.J.C."/>
            <person name="Rainey F.A."/>
            <person name="Barroso C."/>
            <person name="Albuquerque L."/>
            <person name="Lobo-Da-Cunha A."/>
            <person name="Da Costa M.S."/>
            <person name="Egas C."/>
        </authorList>
    </citation>
    <scope>NUCLEOTIDE SEQUENCE [LARGE SCALE GENOMIC DNA]</scope>
    <source>
        <strain evidence="3 4">F2-233</strain>
    </source>
</reference>
<sequence length="377" mass="41720">MADAVVRHVVTFGRVLREVGLEVGPGRVADALRALDAVDLERQEDVYFSLRQTLVCRQDELDLFDRAFNAWFLRAPVLPPLRTAPSPVAQQRVGESLADRARDDGERDDELGDPLELGASGHELLREKDFAEMTPAEYRRVKRLIAAIAENRPLRSSRRRSSDPRGDRLDMRRLIRRSLRTGGDPVERPFRARKRVARKLVVLCDVSGSMDAYARALVLFLHAAVGSGPGVEAFAFGTRLSRLTAELGTRDPESALEKCTEAVTDWGSGTRIGASLKEFNDVYGKRALSRGAVVVIVSDGWERQDPALVGREMARLARAAYAVVWVNPLKGNPEYQPLAGGMRAALPFVDRFLPGHNLRSLEELAAVLAGIERRHAA</sequence>
<gene>
    <name evidence="3" type="ORF">Gocc_1345</name>
</gene>
<dbReference type="SMART" id="SM00327">
    <property type="entry name" value="VWA"/>
    <property type="match status" value="1"/>
</dbReference>
<dbReference type="InterPro" id="IPR011195">
    <property type="entry name" value="UCP010256"/>
</dbReference>
<dbReference type="PANTHER" id="PTHR39338:SF6">
    <property type="entry name" value="BLL5662 PROTEIN"/>
    <property type="match status" value="1"/>
</dbReference>
<evidence type="ECO:0000259" key="2">
    <source>
        <dbReference type="SMART" id="SM00327"/>
    </source>
</evidence>
<comment type="caution">
    <text evidence="3">The sequence shown here is derived from an EMBL/GenBank/DDBJ whole genome shotgun (WGS) entry which is preliminary data.</text>
</comment>
<dbReference type="Proteomes" id="UP000254134">
    <property type="component" value="Unassembled WGS sequence"/>
</dbReference>
<proteinExistence type="predicted"/>
<dbReference type="Gene3D" id="3.40.50.410">
    <property type="entry name" value="von Willebrand factor, type A domain"/>
    <property type="match status" value="1"/>
</dbReference>
<dbReference type="InterPro" id="IPR002035">
    <property type="entry name" value="VWF_A"/>
</dbReference>
<dbReference type="SUPFAM" id="SSF53300">
    <property type="entry name" value="vWA-like"/>
    <property type="match status" value="1"/>
</dbReference>
<accession>A0A7M2YZH7</accession>
<dbReference type="CDD" id="cd00198">
    <property type="entry name" value="vWFA"/>
    <property type="match status" value="1"/>
</dbReference>
<dbReference type="EMBL" id="QQZY01000002">
    <property type="protein sequence ID" value="RDI75547.1"/>
    <property type="molecule type" value="Genomic_DNA"/>
</dbReference>
<dbReference type="OrthoDB" id="9790469at2"/>
<dbReference type="PIRSF" id="PIRSF010256">
    <property type="entry name" value="CoxE_vWa"/>
    <property type="match status" value="1"/>
</dbReference>
<protein>
    <submittedName>
        <fullName evidence="3">von Willebrand factor type A (VWA) domain-containing protein</fullName>
    </submittedName>
</protein>
<dbReference type="InterPro" id="IPR036465">
    <property type="entry name" value="vWFA_dom_sf"/>
</dbReference>
<dbReference type="PANTHER" id="PTHR39338">
    <property type="entry name" value="BLL5662 PROTEIN-RELATED"/>
    <property type="match status" value="1"/>
</dbReference>
<organism evidence="3 4">
    <name type="scientific">Gaiella occulta</name>
    <dbReference type="NCBI Taxonomy" id="1002870"/>
    <lineage>
        <taxon>Bacteria</taxon>
        <taxon>Bacillati</taxon>
        <taxon>Actinomycetota</taxon>
        <taxon>Thermoleophilia</taxon>
        <taxon>Gaiellales</taxon>
        <taxon>Gaiellaceae</taxon>
        <taxon>Gaiella</taxon>
    </lineage>
</organism>
<dbReference type="AlphaFoldDB" id="A0A7M2YZH7"/>
<keyword evidence="4" id="KW-1185">Reference proteome</keyword>
<reference evidence="4" key="2">
    <citation type="journal article" date="2019" name="MicrobiologyOpen">
        <title>High-quality draft genome sequence of Gaiella occulta isolated from a 150 meter deep mineral water borehole and comparison with the genome sequences of other deep-branching lineages of the phylum Actinobacteria.</title>
        <authorList>
            <person name="Severino R."/>
            <person name="Froufe H.J.C."/>
            <person name="Barroso C."/>
            <person name="Albuquerque L."/>
            <person name="Lobo-da-Cunha A."/>
            <person name="da Costa M.S."/>
            <person name="Egas C."/>
        </authorList>
    </citation>
    <scope>NUCLEOTIDE SEQUENCE [LARGE SCALE GENOMIC DNA]</scope>
    <source>
        <strain evidence="4">F2-233</strain>
    </source>
</reference>
<evidence type="ECO:0000313" key="4">
    <source>
        <dbReference type="Proteomes" id="UP000254134"/>
    </source>
</evidence>
<dbReference type="Pfam" id="PF05762">
    <property type="entry name" value="VWA_CoxE"/>
    <property type="match status" value="1"/>
</dbReference>
<dbReference type="RefSeq" id="WP_114795737.1">
    <property type="nucleotide sequence ID" value="NZ_QQZY01000002.1"/>
</dbReference>
<evidence type="ECO:0000256" key="1">
    <source>
        <dbReference type="SAM" id="MobiDB-lite"/>
    </source>
</evidence>
<feature type="domain" description="VWFA" evidence="2">
    <location>
        <begin position="197"/>
        <end position="362"/>
    </location>
</feature>
<evidence type="ECO:0000313" key="3">
    <source>
        <dbReference type="EMBL" id="RDI75547.1"/>
    </source>
</evidence>